<dbReference type="AlphaFoldDB" id="A0A6A3NKS4"/>
<evidence type="ECO:0000313" key="3">
    <source>
        <dbReference type="EMBL" id="KAE9045768.1"/>
    </source>
</evidence>
<feature type="chain" id="PRO_5036165359" description="RxLR effector protein" evidence="1">
    <location>
        <begin position="20"/>
        <end position="56"/>
    </location>
</feature>
<dbReference type="Proteomes" id="UP000435112">
    <property type="component" value="Unassembled WGS sequence"/>
</dbReference>
<protein>
    <recommendedName>
        <fullName evidence="8">RxLR effector protein</fullName>
    </recommendedName>
</protein>
<sequence>MRGLLIVCAAAATAAGCAGKQSSLMPLGLLRELVLPLDLSILPLDSGTLLTAAEAP</sequence>
<evidence type="ECO:0000313" key="6">
    <source>
        <dbReference type="Proteomes" id="UP000434957"/>
    </source>
</evidence>
<dbReference type="Proteomes" id="UP000434957">
    <property type="component" value="Unassembled WGS sequence"/>
</dbReference>
<evidence type="ECO:0000313" key="2">
    <source>
        <dbReference type="EMBL" id="KAE9041007.1"/>
    </source>
</evidence>
<dbReference type="EMBL" id="QXFU01000187">
    <property type="protein sequence ID" value="KAE9041007.1"/>
    <property type="molecule type" value="Genomic_DNA"/>
</dbReference>
<keyword evidence="1" id="KW-0732">Signal</keyword>
<dbReference type="PROSITE" id="PS51257">
    <property type="entry name" value="PROKAR_LIPOPROTEIN"/>
    <property type="match status" value="1"/>
</dbReference>
<dbReference type="Proteomes" id="UP000429607">
    <property type="component" value="Unassembled WGS sequence"/>
</dbReference>
<evidence type="ECO:0000313" key="4">
    <source>
        <dbReference type="EMBL" id="KAE9351727.1"/>
    </source>
</evidence>
<evidence type="ECO:0000256" key="1">
    <source>
        <dbReference type="SAM" id="SignalP"/>
    </source>
</evidence>
<dbReference type="EMBL" id="QXFV01000205">
    <property type="protein sequence ID" value="KAE9045768.1"/>
    <property type="molecule type" value="Genomic_DNA"/>
</dbReference>
<accession>A0A6A3NKS4</accession>
<evidence type="ECO:0008006" key="8">
    <source>
        <dbReference type="Google" id="ProtNLM"/>
    </source>
</evidence>
<evidence type="ECO:0000313" key="5">
    <source>
        <dbReference type="Proteomes" id="UP000429607"/>
    </source>
</evidence>
<evidence type="ECO:0000313" key="7">
    <source>
        <dbReference type="Proteomes" id="UP000435112"/>
    </source>
</evidence>
<gene>
    <name evidence="3" type="ORF">PR001_g4837</name>
    <name evidence="2" type="ORF">PR002_g4680</name>
    <name evidence="4" type="ORF">PR003_g4763</name>
</gene>
<keyword evidence="6" id="KW-1185">Reference proteome</keyword>
<comment type="caution">
    <text evidence="2">The sequence shown here is derived from an EMBL/GenBank/DDBJ whole genome shotgun (WGS) entry which is preliminary data.</text>
</comment>
<dbReference type="EMBL" id="QXFT01000184">
    <property type="protein sequence ID" value="KAE9351727.1"/>
    <property type="molecule type" value="Genomic_DNA"/>
</dbReference>
<feature type="signal peptide" evidence="1">
    <location>
        <begin position="1"/>
        <end position="19"/>
    </location>
</feature>
<organism evidence="2 7">
    <name type="scientific">Phytophthora rubi</name>
    <dbReference type="NCBI Taxonomy" id="129364"/>
    <lineage>
        <taxon>Eukaryota</taxon>
        <taxon>Sar</taxon>
        <taxon>Stramenopiles</taxon>
        <taxon>Oomycota</taxon>
        <taxon>Peronosporomycetes</taxon>
        <taxon>Peronosporales</taxon>
        <taxon>Peronosporaceae</taxon>
        <taxon>Phytophthora</taxon>
    </lineage>
</organism>
<name>A0A6A3NKS4_9STRA</name>
<proteinExistence type="predicted"/>
<reference evidence="5 7" key="1">
    <citation type="submission" date="2018-09" db="EMBL/GenBank/DDBJ databases">
        <title>Genomic investigation of the strawberry pathogen Phytophthora fragariae indicates pathogenicity is determined by transcriptional variation in three key races.</title>
        <authorList>
            <person name="Adams T.M."/>
            <person name="Armitage A.D."/>
            <person name="Sobczyk M.K."/>
            <person name="Bates H.J."/>
            <person name="Dunwell J.M."/>
            <person name="Nellist C.F."/>
            <person name="Harrison R.J."/>
        </authorList>
    </citation>
    <scope>NUCLEOTIDE SEQUENCE [LARGE SCALE GENOMIC DNA]</scope>
    <source>
        <strain evidence="3 5">SCRP249</strain>
        <strain evidence="2 7">SCRP324</strain>
        <strain evidence="4 6">SCRP333</strain>
    </source>
</reference>